<proteinExistence type="predicted"/>
<evidence type="ECO:0000256" key="1">
    <source>
        <dbReference type="ARBA" id="ARBA00023157"/>
    </source>
</evidence>
<reference evidence="4" key="1">
    <citation type="submission" date="2022-11" db="UniProtKB">
        <authorList>
            <consortium name="WormBaseParasite"/>
        </authorList>
    </citation>
    <scope>IDENTIFICATION</scope>
</reference>
<dbReference type="CDD" id="cd00037">
    <property type="entry name" value="CLECT"/>
    <property type="match status" value="1"/>
</dbReference>
<dbReference type="PROSITE" id="PS00615">
    <property type="entry name" value="C_TYPE_LECTIN_1"/>
    <property type="match status" value="1"/>
</dbReference>
<name>A0A914PP08_9BILA</name>
<dbReference type="InterPro" id="IPR016187">
    <property type="entry name" value="CTDL_fold"/>
</dbReference>
<dbReference type="InterPro" id="IPR050111">
    <property type="entry name" value="C-type_lectin/snaclec_domain"/>
</dbReference>
<organism evidence="3 4">
    <name type="scientific">Panagrolaimus davidi</name>
    <dbReference type="NCBI Taxonomy" id="227884"/>
    <lineage>
        <taxon>Eukaryota</taxon>
        <taxon>Metazoa</taxon>
        <taxon>Ecdysozoa</taxon>
        <taxon>Nematoda</taxon>
        <taxon>Chromadorea</taxon>
        <taxon>Rhabditida</taxon>
        <taxon>Tylenchina</taxon>
        <taxon>Panagrolaimomorpha</taxon>
        <taxon>Panagrolaimoidea</taxon>
        <taxon>Panagrolaimidae</taxon>
        <taxon>Panagrolaimus</taxon>
    </lineage>
</organism>
<dbReference type="Proteomes" id="UP000887578">
    <property type="component" value="Unplaced"/>
</dbReference>
<dbReference type="PROSITE" id="PS50041">
    <property type="entry name" value="C_TYPE_LECTIN_2"/>
    <property type="match status" value="2"/>
</dbReference>
<accession>A0A914PP08</accession>
<dbReference type="InterPro" id="IPR018378">
    <property type="entry name" value="C-type_lectin_CS"/>
</dbReference>
<keyword evidence="1" id="KW-1015">Disulfide bond</keyword>
<keyword evidence="3" id="KW-1185">Reference proteome</keyword>
<dbReference type="InterPro" id="IPR001304">
    <property type="entry name" value="C-type_lectin-like"/>
</dbReference>
<sequence>MLFKNVWGMSLWDMVVKKEQVFATVEYEKRYLNVWRQDSHGYSKFYVTPLCVMEIDSIRCSRDKWSNVHRHVFGFNVKLWDSKAAKVVQNALKETNVNVSLSYSLPLPMQMVRVGLELLQVFKDQQIQSKDLTKDEWNSVFWDDIFARPDIQTDYANEVIKFDEKENKFKYDAEKDRHFRQNTENKFHNSNKNEKEGKASFHWFSLFKARARGKTLSENHKTAEIKDDKENNTYDSVSVDDFNKAITKENINIKWTGMKFEQKDLSLYRLNTKNLNSSNEIFFKRVVVKKATSAFADSTSETYWIRATDTIKAKTWSWIDNSSFSFNNWVKEQPKNTFDSNCAAALMQGGKWISDNCEKQKPFICEFKTSGFVGITLGNQTSEKPAAYLAYWPGADVCNGYLQGLIGLFRQEMSAPWQWTDGTAYDYQNWSIGEPSNYTLNHNYGQVDVAPICNEPTGKLRTQKHNELFSKFICKKLPT</sequence>
<evidence type="ECO:0000313" key="4">
    <source>
        <dbReference type="WBParaSite" id="PDA_v2.g17753.t1"/>
    </source>
</evidence>
<evidence type="ECO:0000259" key="2">
    <source>
        <dbReference type="PROSITE" id="PS50041"/>
    </source>
</evidence>
<dbReference type="Gene3D" id="3.10.100.10">
    <property type="entry name" value="Mannose-Binding Protein A, subunit A"/>
    <property type="match status" value="2"/>
</dbReference>
<dbReference type="SUPFAM" id="SSF56436">
    <property type="entry name" value="C-type lectin-like"/>
    <property type="match status" value="2"/>
</dbReference>
<feature type="domain" description="C-type lectin" evidence="2">
    <location>
        <begin position="275"/>
        <end position="366"/>
    </location>
</feature>
<dbReference type="PANTHER" id="PTHR22803">
    <property type="entry name" value="MANNOSE, PHOSPHOLIPASE, LECTIN RECEPTOR RELATED"/>
    <property type="match status" value="1"/>
</dbReference>
<protein>
    <submittedName>
        <fullName evidence="4">C-type lectin domain-containing protein</fullName>
    </submittedName>
</protein>
<dbReference type="AlphaFoldDB" id="A0A914PP08"/>
<dbReference type="Pfam" id="PF00059">
    <property type="entry name" value="Lectin_C"/>
    <property type="match status" value="1"/>
</dbReference>
<dbReference type="InterPro" id="IPR016186">
    <property type="entry name" value="C-type_lectin-like/link_sf"/>
</dbReference>
<feature type="domain" description="C-type lectin" evidence="2">
    <location>
        <begin position="406"/>
        <end position="475"/>
    </location>
</feature>
<dbReference type="WBParaSite" id="PDA_v2.g17753.t1">
    <property type="protein sequence ID" value="PDA_v2.g17753.t1"/>
    <property type="gene ID" value="PDA_v2.g17753"/>
</dbReference>
<evidence type="ECO:0000313" key="3">
    <source>
        <dbReference type="Proteomes" id="UP000887578"/>
    </source>
</evidence>